<dbReference type="Proteomes" id="UP001576780">
    <property type="component" value="Unassembled WGS sequence"/>
</dbReference>
<keyword evidence="2" id="KW-1185">Reference proteome</keyword>
<name>A0ABV4WCY5_9CYAN</name>
<proteinExistence type="predicted"/>
<sequence>MPFRTDYPLYPDTLVEGLLVDSIPHDIITLSNNASGVKQVATVTVGTAADATVYSIIVDGVTVSVNSGASATATTIRDALIAAIKQSPLVYGKLIPTGGIGTVVLTARNSGTPGGFTPTISGGGTGYAIAATTAAADPTVIAFGRALTTSSTEAANTCRQINAALSGTNVLRGVSCRTNAFETIGIGYTIIEGYPPREAVNVVRRGRVAVRVQEAVTPLSAVWVYHTGAGLQGTFRATTDANASQISAGASWFKGASAGGLAVLELNLP</sequence>
<evidence type="ECO:0000313" key="2">
    <source>
        <dbReference type="Proteomes" id="UP001576780"/>
    </source>
</evidence>
<reference evidence="1 2" key="1">
    <citation type="submission" date="2024-09" db="EMBL/GenBank/DDBJ databases">
        <title>Floridaenema gen nov. (Aerosakkonemataceae, Aerosakkonematales ord. nov., Cyanobacteria) from benthic tropical and subtropical fresh waters, with the description of four new species.</title>
        <authorList>
            <person name="Moretto J.A."/>
            <person name="Berthold D.E."/>
            <person name="Lefler F.W."/>
            <person name="Huang I.-S."/>
            <person name="Laughinghouse H. IV."/>
        </authorList>
    </citation>
    <scope>NUCLEOTIDE SEQUENCE [LARGE SCALE GENOMIC DNA]</scope>
    <source>
        <strain evidence="1 2">BLCC-F167</strain>
    </source>
</reference>
<accession>A0ABV4WCY5</accession>
<protein>
    <submittedName>
        <fullName evidence="1">Uncharacterized protein</fullName>
    </submittedName>
</protein>
<comment type="caution">
    <text evidence="1">The sequence shown here is derived from an EMBL/GenBank/DDBJ whole genome shotgun (WGS) entry which is preliminary data.</text>
</comment>
<evidence type="ECO:0000313" key="1">
    <source>
        <dbReference type="EMBL" id="MFB2832941.1"/>
    </source>
</evidence>
<gene>
    <name evidence="1" type="ORF">ACE1CA_00250</name>
</gene>
<organism evidence="1 2">
    <name type="scientific">Floridaenema evergladense BLCC-F167</name>
    <dbReference type="NCBI Taxonomy" id="3153639"/>
    <lineage>
        <taxon>Bacteria</taxon>
        <taxon>Bacillati</taxon>
        <taxon>Cyanobacteriota</taxon>
        <taxon>Cyanophyceae</taxon>
        <taxon>Oscillatoriophycideae</taxon>
        <taxon>Aerosakkonematales</taxon>
        <taxon>Aerosakkonemataceae</taxon>
        <taxon>Floridanema</taxon>
        <taxon>Floridanema evergladense</taxon>
    </lineage>
</organism>
<dbReference type="RefSeq" id="WP_413275417.1">
    <property type="nucleotide sequence ID" value="NZ_JBHFNT010000004.1"/>
</dbReference>
<dbReference type="InterPro" id="IPR054438">
    <property type="entry name" value="Struct_cement_gp24/gp6"/>
</dbReference>
<dbReference type="Pfam" id="PF22758">
    <property type="entry name" value="Phage_cement"/>
    <property type="match status" value="1"/>
</dbReference>
<dbReference type="EMBL" id="JBHFNT010000004">
    <property type="protein sequence ID" value="MFB2832941.1"/>
    <property type="molecule type" value="Genomic_DNA"/>
</dbReference>